<dbReference type="SUPFAM" id="SSF51182">
    <property type="entry name" value="RmlC-like cupins"/>
    <property type="match status" value="1"/>
</dbReference>
<dbReference type="InterPro" id="IPR011051">
    <property type="entry name" value="RmlC_Cupin_sf"/>
</dbReference>
<dbReference type="PANTHER" id="PTHR36448:SF2">
    <property type="entry name" value="CUPIN TYPE-1 DOMAIN-CONTAINING PROTEIN"/>
    <property type="match status" value="1"/>
</dbReference>
<dbReference type="InterPro" id="IPR047121">
    <property type="entry name" value="YjiB-like"/>
</dbReference>
<evidence type="ECO:0000313" key="2">
    <source>
        <dbReference type="Proteomes" id="UP000682928"/>
    </source>
</evidence>
<organism evidence="1 2">
    <name type="scientific">Enterobacter kobei</name>
    <dbReference type="NCBI Taxonomy" id="208224"/>
    <lineage>
        <taxon>Bacteria</taxon>
        <taxon>Pseudomonadati</taxon>
        <taxon>Pseudomonadota</taxon>
        <taxon>Gammaproteobacteria</taxon>
        <taxon>Enterobacterales</taxon>
        <taxon>Enterobacteriaceae</taxon>
        <taxon>Enterobacter</taxon>
        <taxon>Enterobacter cloacae complex</taxon>
    </lineage>
</organism>
<protein>
    <recommendedName>
        <fullName evidence="3">Cupin</fullName>
    </recommendedName>
</protein>
<dbReference type="RefSeq" id="WP_088220139.1">
    <property type="nucleotide sequence ID" value="NZ_AP024590.1"/>
</dbReference>
<gene>
    <name evidence="1" type="ORF">ENKO_32180</name>
</gene>
<dbReference type="PANTHER" id="PTHR36448">
    <property type="entry name" value="BLR7373 PROTEIN"/>
    <property type="match status" value="1"/>
</dbReference>
<name>A0AA86MDV9_9ENTR</name>
<dbReference type="PIRSF" id="PIRSF019307">
    <property type="entry name" value="UCP019307"/>
    <property type="match status" value="1"/>
</dbReference>
<evidence type="ECO:0000313" key="1">
    <source>
        <dbReference type="EMBL" id="BCU56624.1"/>
    </source>
</evidence>
<evidence type="ECO:0008006" key="3">
    <source>
        <dbReference type="Google" id="ProtNLM"/>
    </source>
</evidence>
<dbReference type="InterPro" id="IPR014710">
    <property type="entry name" value="RmlC-like_jellyroll"/>
</dbReference>
<dbReference type="AlphaFoldDB" id="A0AA86MDV9"/>
<sequence length="172" mass="18553">MPEISYPNVEVLMLNAHAWVPNNPRLPVLLYRDVFAPDAQAIAGVERLFVDNGWPAQWVDGIFHYHHYHCEAHEVLAFTQGEAQVMLGGPDGTLVTVRAGDIALLPAGTGHCNNGSSDDFTVVGGYPPGQRADICRAAPSAEMLKSIAQTPFPASDPVYGAKGPLLRHWLGS</sequence>
<proteinExistence type="predicted"/>
<dbReference type="Gene3D" id="2.60.120.10">
    <property type="entry name" value="Jelly Rolls"/>
    <property type="match status" value="1"/>
</dbReference>
<dbReference type="EMBL" id="AP024590">
    <property type="protein sequence ID" value="BCU56624.1"/>
    <property type="molecule type" value="Genomic_DNA"/>
</dbReference>
<accession>A0AA86MDV9</accession>
<reference evidence="1" key="1">
    <citation type="submission" date="2021-04" db="EMBL/GenBank/DDBJ databases">
        <title>Difference and commonality of drug resistance evolution in various bacteria. and drug sensitivity profiles.</title>
        <authorList>
            <person name="Maeda T."/>
            <person name="Shibai A."/>
            <person name="Kawada K."/>
            <person name="Kotani H."/>
            <person name="Tarusawa Y."/>
            <person name="Tanabe K."/>
            <person name="Furusawa C."/>
        </authorList>
    </citation>
    <scope>NUCLEOTIDE SEQUENCE</scope>
    <source>
        <strain evidence="1">JCM 8580</strain>
    </source>
</reference>
<dbReference type="InterPro" id="IPR014500">
    <property type="entry name" value="UCP019307_cupin"/>
</dbReference>
<dbReference type="CDD" id="cd02219">
    <property type="entry name" value="cupin_YjlB-like"/>
    <property type="match status" value="1"/>
</dbReference>
<dbReference type="Proteomes" id="UP000682928">
    <property type="component" value="Chromosome"/>
</dbReference>